<dbReference type="PROSITE" id="PS51725">
    <property type="entry name" value="ABM"/>
    <property type="match status" value="1"/>
</dbReference>
<dbReference type="Proteomes" id="UP000516148">
    <property type="component" value="Chromosome"/>
</dbReference>
<proteinExistence type="predicted"/>
<name>A0A7H0LIV0_9SPHN</name>
<protein>
    <submittedName>
        <fullName evidence="2">Antibiotic biosynthesis monooxygenase</fullName>
    </submittedName>
</protein>
<organism evidence="2 3">
    <name type="scientific">Sphingomonas alpina</name>
    <dbReference type="NCBI Taxonomy" id="653931"/>
    <lineage>
        <taxon>Bacteria</taxon>
        <taxon>Pseudomonadati</taxon>
        <taxon>Pseudomonadota</taxon>
        <taxon>Alphaproteobacteria</taxon>
        <taxon>Sphingomonadales</taxon>
        <taxon>Sphingomonadaceae</taxon>
        <taxon>Sphingomonas</taxon>
    </lineage>
</organism>
<dbReference type="Pfam" id="PF03992">
    <property type="entry name" value="ABM"/>
    <property type="match status" value="1"/>
</dbReference>
<dbReference type="Gene3D" id="3.30.70.100">
    <property type="match status" value="1"/>
</dbReference>
<evidence type="ECO:0000313" key="2">
    <source>
        <dbReference type="EMBL" id="QNQ09603.1"/>
    </source>
</evidence>
<keyword evidence="3" id="KW-1185">Reference proteome</keyword>
<evidence type="ECO:0000259" key="1">
    <source>
        <dbReference type="PROSITE" id="PS51725"/>
    </source>
</evidence>
<dbReference type="KEGG" id="spap:H3Z74_23755"/>
<reference evidence="2 3" key="1">
    <citation type="submission" date="2020-09" db="EMBL/GenBank/DDBJ databases">
        <title>Sphingomonas sp., a new species isolated from pork steak.</title>
        <authorList>
            <person name="Heidler von Heilborn D."/>
        </authorList>
    </citation>
    <scope>NUCLEOTIDE SEQUENCE [LARGE SCALE GENOMIC DNA]</scope>
    <source>
        <strain evidence="3">S8-3T</strain>
    </source>
</reference>
<keyword evidence="2" id="KW-0503">Monooxygenase</keyword>
<dbReference type="InterPro" id="IPR011008">
    <property type="entry name" value="Dimeric_a/b-barrel"/>
</dbReference>
<dbReference type="EMBL" id="CP061038">
    <property type="protein sequence ID" value="QNQ09603.1"/>
    <property type="molecule type" value="Genomic_DNA"/>
</dbReference>
<dbReference type="RefSeq" id="WP_187761914.1">
    <property type="nucleotide sequence ID" value="NZ_CP061038.1"/>
</dbReference>
<dbReference type="GO" id="GO:0004497">
    <property type="term" value="F:monooxygenase activity"/>
    <property type="evidence" value="ECO:0007669"/>
    <property type="project" value="UniProtKB-KW"/>
</dbReference>
<accession>A0A7H0LIV0</accession>
<dbReference type="AlphaFoldDB" id="A0A7H0LIV0"/>
<dbReference type="SUPFAM" id="SSF54909">
    <property type="entry name" value="Dimeric alpha+beta barrel"/>
    <property type="match status" value="1"/>
</dbReference>
<gene>
    <name evidence="2" type="ORF">H3Z74_23755</name>
</gene>
<keyword evidence="2" id="KW-0560">Oxidoreductase</keyword>
<evidence type="ECO:0000313" key="3">
    <source>
        <dbReference type="Proteomes" id="UP000516148"/>
    </source>
</evidence>
<dbReference type="InterPro" id="IPR007138">
    <property type="entry name" value="ABM_dom"/>
</dbReference>
<feature type="domain" description="ABM" evidence="1">
    <location>
        <begin position="2"/>
        <end position="90"/>
    </location>
</feature>
<sequence length="98" mass="10621">MIDEIARIDVTPGSEAAFEAAAAEATPLFKAAAGCHAMRLHRSHEVAGRYWLIIAWDSVEAHLAFRDTPEFAEWRRLVGGYFAGPPSVEHGIPTGAGF</sequence>